<dbReference type="GO" id="GO:0046872">
    <property type="term" value="F:metal ion binding"/>
    <property type="evidence" value="ECO:0007669"/>
    <property type="project" value="UniProtKB-KW"/>
</dbReference>
<dbReference type="EMBL" id="CP031217">
    <property type="protein sequence ID" value="AXH11733.1"/>
    <property type="molecule type" value="Genomic_DNA"/>
</dbReference>
<dbReference type="SUPFAM" id="SSF102114">
    <property type="entry name" value="Radical SAM enzymes"/>
    <property type="match status" value="1"/>
</dbReference>
<dbReference type="EMBL" id="PDKM01000001">
    <property type="protein sequence ID" value="RXK10862.1"/>
    <property type="molecule type" value="Genomic_DNA"/>
</dbReference>
<dbReference type="GO" id="GO:0003824">
    <property type="term" value="F:catalytic activity"/>
    <property type="evidence" value="ECO:0007669"/>
    <property type="project" value="InterPro"/>
</dbReference>
<dbReference type="InterPro" id="IPR006638">
    <property type="entry name" value="Elp3/MiaA/NifB-like_rSAM"/>
</dbReference>
<dbReference type="Gene3D" id="3.20.20.70">
    <property type="entry name" value="Aldolase class I"/>
    <property type="match status" value="1"/>
</dbReference>
<organism evidence="8 10">
    <name type="scientific">Halarcobacter bivalviorum</name>
    <dbReference type="NCBI Taxonomy" id="663364"/>
    <lineage>
        <taxon>Bacteria</taxon>
        <taxon>Pseudomonadati</taxon>
        <taxon>Campylobacterota</taxon>
        <taxon>Epsilonproteobacteria</taxon>
        <taxon>Campylobacterales</taxon>
        <taxon>Arcobacteraceae</taxon>
        <taxon>Halarcobacter</taxon>
    </lineage>
</organism>
<evidence type="ECO:0000256" key="5">
    <source>
        <dbReference type="ARBA" id="ARBA00023014"/>
    </source>
</evidence>
<gene>
    <name evidence="7" type="ORF">ABIV_0720</name>
    <name evidence="8" type="ORF">CRV05_00385</name>
</gene>
<dbReference type="PANTHER" id="PTHR43409">
    <property type="entry name" value="ANAEROBIC MAGNESIUM-PROTOPORPHYRIN IX MONOMETHYL ESTER CYCLASE-RELATED"/>
    <property type="match status" value="1"/>
</dbReference>
<dbReference type="AlphaFoldDB" id="A0AAX2A9A4"/>
<dbReference type="Proteomes" id="UP000253850">
    <property type="component" value="Chromosome"/>
</dbReference>
<evidence type="ECO:0000256" key="2">
    <source>
        <dbReference type="ARBA" id="ARBA00022691"/>
    </source>
</evidence>
<dbReference type="SFLD" id="SFLDG01082">
    <property type="entry name" value="B12-binding_domain_containing"/>
    <property type="match status" value="1"/>
</dbReference>
<evidence type="ECO:0000313" key="10">
    <source>
        <dbReference type="Proteomes" id="UP000289193"/>
    </source>
</evidence>
<proteinExistence type="predicted"/>
<reference evidence="7 9" key="2">
    <citation type="submission" date="2018-07" db="EMBL/GenBank/DDBJ databases">
        <title>Complete genome of the Arcobacter bivalviorum type strain LMG 26154.</title>
        <authorList>
            <person name="Miller W.G."/>
            <person name="Yee E."/>
            <person name="Bono J.L."/>
        </authorList>
    </citation>
    <scope>NUCLEOTIDE SEQUENCE [LARGE SCALE GENOMIC DNA]</scope>
    <source>
        <strain evidence="7 9">LMG 26154</strain>
    </source>
</reference>
<dbReference type="SFLD" id="SFLDG01095">
    <property type="entry name" value="Uncharacterised_Radical_SAM_Su"/>
    <property type="match status" value="1"/>
</dbReference>
<sequence length="296" mass="33975">MIFYHEPLYRPPAEADSIIIQVTLGCSYNKCSFCSMYETKKFQIRTLEEIKKDIEKVSAYYPQARRVFLADGDALSCDTSFLVEVLRFLKSSFYKLQRVSSYASPYNLLQKTAQELELLRENGLSLVYYGIESGNHELLKYVNKPMLPSKMVEGLNKATNANIKISATLILGLGGKNLSKQHIEDSAKLINECEHINYLSTLQLGLTDTKEDNFFKRFEKKNSEFIFCDDKEMLQEQKRLISLINPKKPIVFRSNHASNALPLKGTLPKNKEELIEILDLGIEDNSMLRPMFLRGF</sequence>
<dbReference type="Pfam" id="PF04055">
    <property type="entry name" value="Radical_SAM"/>
    <property type="match status" value="1"/>
</dbReference>
<dbReference type="RefSeq" id="WP_114838597.1">
    <property type="nucleotide sequence ID" value="NZ_CP031217.1"/>
</dbReference>
<keyword evidence="3" id="KW-0479">Metal-binding</keyword>
<evidence type="ECO:0000256" key="4">
    <source>
        <dbReference type="ARBA" id="ARBA00023004"/>
    </source>
</evidence>
<dbReference type="InterPro" id="IPR007197">
    <property type="entry name" value="rSAM"/>
</dbReference>
<evidence type="ECO:0000259" key="6">
    <source>
        <dbReference type="PROSITE" id="PS51918"/>
    </source>
</evidence>
<dbReference type="InterPro" id="IPR013785">
    <property type="entry name" value="Aldolase_TIM"/>
</dbReference>
<comment type="cofactor">
    <cofactor evidence="1">
        <name>[4Fe-4S] cluster</name>
        <dbReference type="ChEBI" id="CHEBI:49883"/>
    </cofactor>
</comment>
<keyword evidence="4" id="KW-0408">Iron</keyword>
<dbReference type="InterPro" id="IPR058240">
    <property type="entry name" value="rSAM_sf"/>
</dbReference>
<evidence type="ECO:0000313" key="9">
    <source>
        <dbReference type="Proteomes" id="UP000253850"/>
    </source>
</evidence>
<keyword evidence="2" id="KW-0949">S-adenosyl-L-methionine</keyword>
<keyword evidence="10" id="KW-1185">Reference proteome</keyword>
<name>A0AAX2A9A4_9BACT</name>
<accession>A0AAX2A9A4</accession>
<dbReference type="PANTHER" id="PTHR43409:SF4">
    <property type="entry name" value="RADICAL SAM SUPERFAMILY PROTEIN"/>
    <property type="match status" value="1"/>
</dbReference>
<dbReference type="CDD" id="cd01335">
    <property type="entry name" value="Radical_SAM"/>
    <property type="match status" value="1"/>
</dbReference>
<dbReference type="SFLD" id="SFLDS00029">
    <property type="entry name" value="Radical_SAM"/>
    <property type="match status" value="1"/>
</dbReference>
<dbReference type="KEGG" id="hbv:ABIV_0720"/>
<dbReference type="InterPro" id="IPR051198">
    <property type="entry name" value="BchE-like"/>
</dbReference>
<evidence type="ECO:0000256" key="3">
    <source>
        <dbReference type="ARBA" id="ARBA00022723"/>
    </source>
</evidence>
<dbReference type="Proteomes" id="UP000289193">
    <property type="component" value="Unassembled WGS sequence"/>
</dbReference>
<dbReference type="GO" id="GO:0051536">
    <property type="term" value="F:iron-sulfur cluster binding"/>
    <property type="evidence" value="ECO:0007669"/>
    <property type="project" value="UniProtKB-KW"/>
</dbReference>
<dbReference type="SMART" id="SM00729">
    <property type="entry name" value="Elp3"/>
    <property type="match status" value="1"/>
</dbReference>
<evidence type="ECO:0000313" key="7">
    <source>
        <dbReference type="EMBL" id="AXH11733.1"/>
    </source>
</evidence>
<evidence type="ECO:0000256" key="1">
    <source>
        <dbReference type="ARBA" id="ARBA00001966"/>
    </source>
</evidence>
<keyword evidence="5" id="KW-0411">Iron-sulfur</keyword>
<dbReference type="PROSITE" id="PS51918">
    <property type="entry name" value="RADICAL_SAM"/>
    <property type="match status" value="1"/>
</dbReference>
<reference evidence="8 10" key="1">
    <citation type="submission" date="2017-10" db="EMBL/GenBank/DDBJ databases">
        <title>Genomics of the genus Arcobacter.</title>
        <authorList>
            <person name="Perez-Cataluna A."/>
            <person name="Figueras M.J."/>
        </authorList>
    </citation>
    <scope>NUCLEOTIDE SEQUENCE [LARGE SCALE GENOMIC DNA]</scope>
    <source>
        <strain evidence="8 10">CECT 7835</strain>
    </source>
</reference>
<protein>
    <submittedName>
        <fullName evidence="8">Radical SAM protein</fullName>
    </submittedName>
    <submittedName>
        <fullName evidence="7">Radical SAM superfamily enzyme, MoaA/NifB/PqqE/SkfB family</fullName>
    </submittedName>
</protein>
<feature type="domain" description="Radical SAM core" evidence="6">
    <location>
        <begin position="10"/>
        <end position="247"/>
    </location>
</feature>
<evidence type="ECO:0000313" key="8">
    <source>
        <dbReference type="EMBL" id="RXK10862.1"/>
    </source>
</evidence>